<organism evidence="2 3">
    <name type="scientific">Fusarium heterosporum</name>
    <dbReference type="NCBI Taxonomy" id="42747"/>
    <lineage>
        <taxon>Eukaryota</taxon>
        <taxon>Fungi</taxon>
        <taxon>Dikarya</taxon>
        <taxon>Ascomycota</taxon>
        <taxon>Pezizomycotina</taxon>
        <taxon>Sordariomycetes</taxon>
        <taxon>Hypocreomycetidae</taxon>
        <taxon>Hypocreales</taxon>
        <taxon>Nectriaceae</taxon>
        <taxon>Fusarium</taxon>
        <taxon>Fusarium heterosporum species complex</taxon>
    </lineage>
</organism>
<dbReference type="Proteomes" id="UP000567885">
    <property type="component" value="Unassembled WGS sequence"/>
</dbReference>
<reference evidence="2 3" key="1">
    <citation type="submission" date="2020-05" db="EMBL/GenBank/DDBJ databases">
        <title>Identification and distribution of gene clusters putatively required for synthesis of sphingolipid metabolism inhibitors in phylogenetically diverse species of the filamentous fungus Fusarium.</title>
        <authorList>
            <person name="Kim H.-S."/>
            <person name="Busman M."/>
            <person name="Brown D.W."/>
            <person name="Divon H."/>
            <person name="Uhlig S."/>
            <person name="Proctor R.H."/>
        </authorList>
    </citation>
    <scope>NUCLEOTIDE SEQUENCE [LARGE SCALE GENOMIC DNA]</scope>
    <source>
        <strain evidence="2 3">NRRL 20693</strain>
    </source>
</reference>
<feature type="domain" description="Heterokaryon incompatibility" evidence="1">
    <location>
        <begin position="44"/>
        <end position="119"/>
    </location>
</feature>
<evidence type="ECO:0000313" key="2">
    <source>
        <dbReference type="EMBL" id="KAF5676560.1"/>
    </source>
</evidence>
<dbReference type="Pfam" id="PF26639">
    <property type="entry name" value="Het-6_barrel"/>
    <property type="match status" value="1"/>
</dbReference>
<dbReference type="Pfam" id="PF06985">
    <property type="entry name" value="HET"/>
    <property type="match status" value="1"/>
</dbReference>
<evidence type="ECO:0000313" key="3">
    <source>
        <dbReference type="Proteomes" id="UP000567885"/>
    </source>
</evidence>
<dbReference type="EMBL" id="JAAGWQ010000032">
    <property type="protein sequence ID" value="KAF5676560.1"/>
    <property type="molecule type" value="Genomic_DNA"/>
</dbReference>
<dbReference type="PANTHER" id="PTHR24148">
    <property type="entry name" value="ANKYRIN REPEAT DOMAIN-CONTAINING PROTEIN 39 HOMOLOG-RELATED"/>
    <property type="match status" value="1"/>
</dbReference>
<comment type="caution">
    <text evidence="2">The sequence shown here is derived from an EMBL/GenBank/DDBJ whole genome shotgun (WGS) entry which is preliminary data.</text>
</comment>
<proteinExistence type="predicted"/>
<evidence type="ECO:0000259" key="1">
    <source>
        <dbReference type="Pfam" id="PF06985"/>
    </source>
</evidence>
<dbReference type="AlphaFoldDB" id="A0A8H5TW45"/>
<dbReference type="OrthoDB" id="2157530at2759"/>
<protein>
    <submittedName>
        <fullName evidence="2">Heterokaryon incompatibility protein</fullName>
    </submittedName>
</protein>
<accession>A0A8H5TW45</accession>
<dbReference type="InterPro" id="IPR052895">
    <property type="entry name" value="HetReg/Transcr_Mod"/>
</dbReference>
<sequence length="441" mass="49951">MAFIHDYLVRDNVTVRLVRLPELSDANSRLSLELQHASIKTTRYAALSYVWGDMKNPVSVSINGMPFLIGTNLHSALRQLRKNSIRDWLWVDSLCIQQTNSDEKSYQVNQMGIIFSSAEDYWHRIWIYQEVALAKDVVVLCGTQSVSLAIFMATFHAVDICNRLKLQADYGLSTEEVFTSATWAMINESIPNDPVAFTLDRCVPRTGNMEPLHTWVPDWRKIGEKCNTAYAINYGGAFDATRGVETFSYVGCPGEDAQGILRRKGCYVDTITEVLRPSYKEAYERIEAFIPLGEESGSAEDYVWRTIHAQDWYDTINPRTHQSILCLVRQVMRQQAMNMKHLTEEQAEFLDTLGSITYRDVNTADGRLEMGSKGMLGMGHDVIESGDIVSLIWGVKSPIVLQPVDGCQRQGHTFKGDAYVDGIMHGEFLKTDPARRDFVIY</sequence>
<name>A0A8H5TW45_FUSHE</name>
<gene>
    <name evidence="2" type="ORF">FHETE_2056</name>
</gene>
<dbReference type="PANTHER" id="PTHR24148:SF73">
    <property type="entry name" value="HET DOMAIN PROTEIN (AFU_ORTHOLOGUE AFUA_8G01020)"/>
    <property type="match status" value="1"/>
</dbReference>
<keyword evidence="3" id="KW-1185">Reference proteome</keyword>
<dbReference type="InterPro" id="IPR010730">
    <property type="entry name" value="HET"/>
</dbReference>